<dbReference type="InterPro" id="IPR011257">
    <property type="entry name" value="DNA_glycosylase"/>
</dbReference>
<dbReference type="RefSeq" id="WP_220104729.1">
    <property type="nucleotide sequence ID" value="NZ_JAHZSS010000018.1"/>
</dbReference>
<dbReference type="SUPFAM" id="SSF48150">
    <property type="entry name" value="DNA-glycosylase"/>
    <property type="match status" value="1"/>
</dbReference>
<dbReference type="InterPro" id="IPR005019">
    <property type="entry name" value="Adenine_glyco"/>
</dbReference>
<dbReference type="InterPro" id="IPR052891">
    <property type="entry name" value="DNA-3mA_glycosylase"/>
</dbReference>
<dbReference type="EC" id="3.2.2.20" evidence="1"/>
<accession>A0ABS7EIP6</accession>
<reference evidence="1" key="1">
    <citation type="submission" date="2021-07" db="EMBL/GenBank/DDBJ databases">
        <title>Neiella marina sp. nov., isolated from the intestinal content of sea cucumber Apostichopus japonicus.</title>
        <authorList>
            <person name="Bai X."/>
        </authorList>
    </citation>
    <scope>NUCLEOTIDE SEQUENCE</scope>
    <source>
        <strain evidence="1">126</strain>
    </source>
</reference>
<evidence type="ECO:0000313" key="1">
    <source>
        <dbReference type="EMBL" id="MBW8192095.1"/>
    </source>
</evidence>
<dbReference type="Proteomes" id="UP001166251">
    <property type="component" value="Unassembled WGS sequence"/>
</dbReference>
<dbReference type="GO" id="GO:0008725">
    <property type="term" value="F:DNA-3-methyladenine glycosylase activity"/>
    <property type="evidence" value="ECO:0007669"/>
    <property type="project" value="UniProtKB-EC"/>
</dbReference>
<keyword evidence="2" id="KW-1185">Reference proteome</keyword>
<dbReference type="EMBL" id="JAHZSS010000018">
    <property type="protein sequence ID" value="MBW8192095.1"/>
    <property type="molecule type" value="Genomic_DNA"/>
</dbReference>
<proteinExistence type="predicted"/>
<name>A0ABS7EIP6_9GAMM</name>
<dbReference type="PANTHER" id="PTHR30037">
    <property type="entry name" value="DNA-3-METHYLADENINE GLYCOSYLASE 1"/>
    <property type="match status" value="1"/>
</dbReference>
<dbReference type="Pfam" id="PF03352">
    <property type="entry name" value="Adenine_glyco"/>
    <property type="match status" value="1"/>
</dbReference>
<dbReference type="PANTHER" id="PTHR30037:SF3">
    <property type="entry name" value="BLR0857 PROTEIN"/>
    <property type="match status" value="1"/>
</dbReference>
<gene>
    <name evidence="1" type="ORF">K0504_13715</name>
</gene>
<organism evidence="1 2">
    <name type="scientific">Neiella holothuriorum</name>
    <dbReference type="NCBI Taxonomy" id="2870530"/>
    <lineage>
        <taxon>Bacteria</taxon>
        <taxon>Pseudomonadati</taxon>
        <taxon>Pseudomonadota</taxon>
        <taxon>Gammaproteobacteria</taxon>
        <taxon>Alteromonadales</taxon>
        <taxon>Echinimonadaceae</taxon>
        <taxon>Neiella</taxon>
    </lineage>
</organism>
<evidence type="ECO:0000313" key="2">
    <source>
        <dbReference type="Proteomes" id="UP001166251"/>
    </source>
</evidence>
<sequence length="229" mass="25921">MEHFSHTLARAIERKGGEQQLFSLLTSPVQSHQLQALTDADCLAQITKVVFQSGFAWRVIEHKWAGFEKAFWQFDPNKLVLLDDSHIERLMQNTDIVRNGQKIKTVPINAQLMLDIRQQHGSFGQFLAEWPEQDITGLWLYLKKHGARLGGNSASFVLRRLGKDTFVLSRDVTAHLINQGVIDKPATSKTALKQVQQAFNTWQQQVSLPLTQLSQIIALSVGSNERHAE</sequence>
<comment type="caution">
    <text evidence="1">The sequence shown here is derived from an EMBL/GenBank/DDBJ whole genome shotgun (WGS) entry which is preliminary data.</text>
</comment>
<dbReference type="Gene3D" id="1.10.340.30">
    <property type="entry name" value="Hypothetical protein, domain 2"/>
    <property type="match status" value="1"/>
</dbReference>
<keyword evidence="1" id="KW-0378">Hydrolase</keyword>
<protein>
    <submittedName>
        <fullName evidence="1">DNA-3-methyladenine glycosylase I</fullName>
        <ecNumber evidence="1">3.2.2.20</ecNumber>
    </submittedName>
</protein>
<keyword evidence="1" id="KW-0326">Glycosidase</keyword>